<feature type="compositionally biased region" description="Polar residues" evidence="2">
    <location>
        <begin position="220"/>
        <end position="231"/>
    </location>
</feature>
<dbReference type="InterPro" id="IPR026136">
    <property type="entry name" value="RIPOR3"/>
</dbReference>
<comment type="caution">
    <text evidence="4">The sequence shown here is derived from an EMBL/GenBank/DDBJ whole genome shotgun (WGS) entry which is preliminary data.</text>
</comment>
<feature type="compositionally biased region" description="Low complexity" evidence="2">
    <location>
        <begin position="431"/>
        <end position="442"/>
    </location>
</feature>
<reference evidence="4" key="1">
    <citation type="submission" date="2020-06" db="EMBL/GenBank/DDBJ databases">
        <authorList>
            <person name="Ji K."/>
            <person name="Li J."/>
        </authorList>
    </citation>
    <scope>NUCLEOTIDE SEQUENCE</scope>
    <source>
        <strain evidence="4">JKM2019</strain>
        <tissue evidence="4">Whole body</tissue>
    </source>
</reference>
<accession>A0A9D4SGE1</accession>
<proteinExistence type="inferred from homology"/>
<dbReference type="InterPro" id="IPR031780">
    <property type="entry name" value="FAM65_N"/>
</dbReference>
<name>A0A9D4SGE1_DERFA</name>
<feature type="region of interest" description="Disordered" evidence="2">
    <location>
        <begin position="899"/>
        <end position="927"/>
    </location>
</feature>
<feature type="compositionally biased region" description="Polar residues" evidence="2">
    <location>
        <begin position="443"/>
        <end position="457"/>
    </location>
</feature>
<feature type="region of interest" description="Disordered" evidence="2">
    <location>
        <begin position="220"/>
        <end position="252"/>
    </location>
</feature>
<dbReference type="PANTHER" id="PTHR15829">
    <property type="entry name" value="PROTEIN KINASE PKN/PRK1, EFFECTOR"/>
    <property type="match status" value="1"/>
</dbReference>
<evidence type="ECO:0000313" key="4">
    <source>
        <dbReference type="EMBL" id="KAH7640671.1"/>
    </source>
</evidence>
<feature type="region of interest" description="Disordered" evidence="2">
    <location>
        <begin position="378"/>
        <end position="485"/>
    </location>
</feature>
<reference evidence="4" key="2">
    <citation type="journal article" date="2021" name="World Allergy Organ. J.">
        <title>Chromosome-level assembly of Dermatophagoides farinae genome and transcriptome reveals two novel allergens Der f 37 and Der f 39.</title>
        <authorList>
            <person name="Chen J."/>
            <person name="Cai Z."/>
            <person name="Fan D."/>
            <person name="Hu J."/>
            <person name="Hou Y."/>
            <person name="He Y."/>
            <person name="Zhang Z."/>
            <person name="Zhao Z."/>
            <person name="Gao P."/>
            <person name="Hu W."/>
            <person name="Sun J."/>
            <person name="Li J."/>
            <person name="Ji K."/>
        </authorList>
    </citation>
    <scope>NUCLEOTIDE SEQUENCE</scope>
    <source>
        <strain evidence="4">JKM2019</strain>
    </source>
</reference>
<feature type="compositionally biased region" description="Polar residues" evidence="2">
    <location>
        <begin position="410"/>
        <end position="423"/>
    </location>
</feature>
<feature type="compositionally biased region" description="Low complexity" evidence="2">
    <location>
        <begin position="239"/>
        <end position="252"/>
    </location>
</feature>
<feature type="domain" description="FAM65 N-terminal" evidence="3">
    <location>
        <begin position="498"/>
        <end position="710"/>
    </location>
</feature>
<feature type="region of interest" description="Disordered" evidence="2">
    <location>
        <begin position="740"/>
        <end position="760"/>
    </location>
</feature>
<comment type="similarity">
    <text evidence="1">Belongs to the RIPOR family.</text>
</comment>
<evidence type="ECO:0000259" key="3">
    <source>
        <dbReference type="Pfam" id="PF15903"/>
    </source>
</evidence>
<evidence type="ECO:0000256" key="1">
    <source>
        <dbReference type="ARBA" id="ARBA00005744"/>
    </source>
</evidence>
<dbReference type="Proteomes" id="UP000828236">
    <property type="component" value="Unassembled WGS sequence"/>
</dbReference>
<dbReference type="Pfam" id="PF15903">
    <property type="entry name" value="PL48"/>
    <property type="match status" value="1"/>
</dbReference>
<organism evidence="4">
    <name type="scientific">Dermatophagoides farinae</name>
    <name type="common">American house dust mite</name>
    <dbReference type="NCBI Taxonomy" id="6954"/>
    <lineage>
        <taxon>Eukaryota</taxon>
        <taxon>Metazoa</taxon>
        <taxon>Ecdysozoa</taxon>
        <taxon>Arthropoda</taxon>
        <taxon>Chelicerata</taxon>
        <taxon>Arachnida</taxon>
        <taxon>Acari</taxon>
        <taxon>Acariformes</taxon>
        <taxon>Sarcoptiformes</taxon>
        <taxon>Astigmata</taxon>
        <taxon>Psoroptidia</taxon>
        <taxon>Analgoidea</taxon>
        <taxon>Pyroglyphidae</taxon>
        <taxon>Dermatophagoidinae</taxon>
        <taxon>Dermatophagoides</taxon>
    </lineage>
</organism>
<evidence type="ECO:0000256" key="2">
    <source>
        <dbReference type="SAM" id="MobiDB-lite"/>
    </source>
</evidence>
<dbReference type="EMBL" id="SDOV01000005">
    <property type="protein sequence ID" value="KAH7640671.1"/>
    <property type="molecule type" value="Genomic_DNA"/>
</dbReference>
<protein>
    <recommendedName>
        <fullName evidence="3">FAM65 N-terminal domain-containing protein</fullName>
    </recommendedName>
</protein>
<feature type="region of interest" description="Disordered" evidence="2">
    <location>
        <begin position="315"/>
        <end position="338"/>
    </location>
</feature>
<dbReference type="PANTHER" id="PTHR15829:SF13">
    <property type="entry name" value="FAM65 N-TERMINAL DOMAIN-CONTAINING PROTEIN"/>
    <property type="match status" value="1"/>
</dbReference>
<sequence>MSNCHKDFDIIVSIHLVDNVSIRLNVMKKNRYSQSDYEKVTKTSHHGPSFEDYYRNKFSDFYHAPSSATTAIVDDRPSVITELLVDKRLKKSSMSSSTNNRKIMRHDNNVHISSQLQFGGIGGGGGGGGCMMPFQCHNINVEQQQHDQQQLYRTTTVTDCHKDDVDDMCEDHSMNMLNKHSDHRKLSPNIVKVRSKIITLANENTNNGDENKCSTITMNIKSSSSSRQPLKSNGGGGSSTTSGCSTQSSSSSISMPSALQLFRNQSAANMLIKNDDRFHLQTNNSLMDVKEVKDEMSSPNLSSWASRRHCSLTLSSGTSLSSSSSISSKPSPSIRTSGTQWENVGDFIESYEHSLLQCLSSIQQQWIHQNSNISSTSRIIDDNNHNKNDCDDDDHSANDSHDVNDKQQHFHSTSSNNGHNSYENGDCIKHTNQTLQQSSNQNHVNMRSWTSSPNQEDNNNRKHSCYNVNEPNMPEKNFTTDSDSSSTHQLQLRDWIRIQLAKVAHLRQQYEHGNRCQEALVKMAKLSTNSSNRCRKNCYREWRSNERMLQSLAAKLQLMIGSFEIRVENIEGWARICPRDYYELEFRHGQHRQILRVKIVGRQLQRIWDFDINTVRFQASLQSHITCRIREMKSGLWRSLAVWPARYRYVDIGTTSISLAELLQSVAKQCPLLVDCNPSGSLKLRLNCQWNPNCQDDINIEMDKKESTIRRSSRRLLSSPLVQSTGRLIRRGSWMTHSEKSSSMMKRKCSDQLEQQQQQRGSFGINKNIARSLLSLPTFISSSDLSDASGTHTLPFRIKAIESNHHNDGVDDDDENNECISSSDSWPHYSLRPCSQTSFSPSSSQIETKNQLESMVMMLKTLQASLQDHYGQSIEITLMSQTVTRLITLYERLMTKLTKSQPHNQDEISDDEHSNNLSSDNDNECLSHDQHQTNEFIEQAFEFLDHSDTNDHDNYRSKTRILASFDSNEYERMNRPHLESSPYLSKDQVDINELIFQWNRLLAIHLESATEQLNYVGTWILKSREQCALFRLQADTFAMEQIYLILSSIFKYYDQNRNFHFLKNQPFGQDDRVLELVRHLCPSNHDYSLIFSFDQFFHILSSMMHNYILIKESSINDCEEIDTLFQHSAQWLALSILSCGSNCFISFSSQKQLSSTDMVTIFHVRAFFELNLFDRHNYHCFSKIDGSMKQTRIQPMQLADFFHTAFDLNYLMAKIRTIKWPLLNVEKILFGKFDPQCGWLPPDLTLLLFNLLYEHHYMHESTIRKNCHSRINYEYSPSNSARSLGEVKKSDRLRELSRLINQWLMYQWQQSRFEIREHILAGLESSCPSTRQASCYGIMHLFCLMQRIQSPNEPSFMAMKVFCGKEMDCLLYLSVEDPDNRVRDEAQNSLQYLSSSLGQQMESRQMSFILPRSYSNRAAKIRNCPTSSPKLRNSSPQSITMFRNGHSWVSDHSKNAMPITVSNPILRTSMPNLSSLANDMESIRLK</sequence>
<gene>
    <name evidence="4" type="ORF">HUG17_8140</name>
</gene>
<feature type="compositionally biased region" description="Basic and acidic residues" evidence="2">
    <location>
        <begin position="379"/>
        <end position="408"/>
    </location>
</feature>